<keyword evidence="10" id="KW-1185">Reference proteome</keyword>
<evidence type="ECO:0000256" key="1">
    <source>
        <dbReference type="ARBA" id="ARBA00004123"/>
    </source>
</evidence>
<dbReference type="PRINTS" id="PR01246">
    <property type="entry name" value="RAD1REPAIR"/>
</dbReference>
<evidence type="ECO:0000256" key="6">
    <source>
        <dbReference type="PROSITE-ProRule" id="PRU00325"/>
    </source>
</evidence>
<gene>
    <name evidence="9" type="ORF">DBV15_02573</name>
</gene>
<feature type="compositionally biased region" description="Polar residues" evidence="7">
    <location>
        <begin position="17"/>
        <end position="27"/>
    </location>
</feature>
<dbReference type="PANTHER" id="PTHR10870">
    <property type="entry name" value="CELL CYCLE CHECKPOINT PROTEIN RAD1"/>
    <property type="match status" value="1"/>
</dbReference>
<dbReference type="PRINTS" id="PR01245">
    <property type="entry name" value="RAD1REC1"/>
</dbReference>
<sequence>MGDSGTDSEPPFAPMNPDQQVANTGSRPPTVYDQKYMDFVENVLKEAASDFEKEKKFSDQNLLKLYKIFDGTFERALDLYEKQRVTQISTSDTIITEPCKNANTASWLMQVKGHSGALYTLFPEINYCTCAAFRHQVLTDRSAFTCKHVLAAWLASVDKEKLLHQQLTQKQFNSLLVQTNVMLSNVEDYALVAKVGLSNLKIVTQLLKAINFKETATCLGSENGLKITVEDAKCMQASAYIPSTVFDEFELKEDVTFSLSLNILVECLCMFWPTSQEDSVNVQIFYKGTGYPVSVIIEEDGVITDCSLKTLEVDALLDFHLEAENVVNKVVLRTELLKDVMAELDPTSELVELRLSPEEPYFRISTEGLGGICHIDLPRDSDLIDTFQCTSTATSNFKLAHIKPAMKALSCANKVSLRTNNAGLLCFQYMIKTENGHTCYIEYYISPLIDMDVC</sequence>
<dbReference type="InterPro" id="IPR003011">
    <property type="entry name" value="Cell_cycle_checkpoint_Rad1"/>
</dbReference>
<accession>A0A4V3S9X4</accession>
<comment type="caution">
    <text evidence="9">The sequence shown here is derived from an EMBL/GenBank/DDBJ whole genome shotgun (WGS) entry which is preliminary data.</text>
</comment>
<dbReference type="EMBL" id="QBLH01002806">
    <property type="protein sequence ID" value="TGZ46864.1"/>
    <property type="molecule type" value="Genomic_DNA"/>
</dbReference>
<evidence type="ECO:0000256" key="2">
    <source>
        <dbReference type="ARBA" id="ARBA00010991"/>
    </source>
</evidence>
<dbReference type="GO" id="GO:0006281">
    <property type="term" value="P:DNA repair"/>
    <property type="evidence" value="ECO:0007669"/>
    <property type="project" value="UniProtKB-KW"/>
</dbReference>
<dbReference type="STRING" id="300112.A0A4V3S9X4"/>
<evidence type="ECO:0000313" key="10">
    <source>
        <dbReference type="Proteomes" id="UP000310200"/>
    </source>
</evidence>
<dbReference type="GO" id="GO:0030896">
    <property type="term" value="C:checkpoint clamp complex"/>
    <property type="evidence" value="ECO:0007669"/>
    <property type="project" value="TreeGrafter"/>
</dbReference>
<name>A0A4V3S9X4_9HYME</name>
<evidence type="ECO:0000256" key="4">
    <source>
        <dbReference type="ARBA" id="ARBA00023204"/>
    </source>
</evidence>
<dbReference type="Proteomes" id="UP000310200">
    <property type="component" value="Unassembled WGS sequence"/>
</dbReference>
<keyword evidence="3" id="KW-0227">DNA damage</keyword>
<evidence type="ECO:0000259" key="8">
    <source>
        <dbReference type="PROSITE" id="PS50966"/>
    </source>
</evidence>
<keyword evidence="6" id="KW-0862">Zinc</keyword>
<organism evidence="9 10">
    <name type="scientific">Temnothorax longispinosus</name>
    <dbReference type="NCBI Taxonomy" id="300112"/>
    <lineage>
        <taxon>Eukaryota</taxon>
        <taxon>Metazoa</taxon>
        <taxon>Ecdysozoa</taxon>
        <taxon>Arthropoda</taxon>
        <taxon>Hexapoda</taxon>
        <taxon>Insecta</taxon>
        <taxon>Pterygota</taxon>
        <taxon>Neoptera</taxon>
        <taxon>Endopterygota</taxon>
        <taxon>Hymenoptera</taxon>
        <taxon>Apocrita</taxon>
        <taxon>Aculeata</taxon>
        <taxon>Formicoidea</taxon>
        <taxon>Formicidae</taxon>
        <taxon>Myrmicinae</taxon>
        <taxon>Temnothorax</taxon>
    </lineage>
</organism>
<dbReference type="GO" id="GO:0000077">
    <property type="term" value="P:DNA damage checkpoint signaling"/>
    <property type="evidence" value="ECO:0007669"/>
    <property type="project" value="InterPro"/>
</dbReference>
<dbReference type="PANTHER" id="PTHR10870:SF0">
    <property type="entry name" value="CELL CYCLE CHECKPOINT PROTEIN RAD1"/>
    <property type="match status" value="1"/>
</dbReference>
<dbReference type="SUPFAM" id="SSF55979">
    <property type="entry name" value="DNA clamp"/>
    <property type="match status" value="1"/>
</dbReference>
<dbReference type="InterPro" id="IPR046938">
    <property type="entry name" value="DNA_clamp_sf"/>
</dbReference>
<dbReference type="Gene3D" id="3.70.10.10">
    <property type="match status" value="1"/>
</dbReference>
<feature type="domain" description="SWIM-type" evidence="8">
    <location>
        <begin position="119"/>
        <end position="157"/>
    </location>
</feature>
<keyword evidence="4" id="KW-0234">DNA repair</keyword>
<keyword evidence="5" id="KW-0539">Nucleus</keyword>
<evidence type="ECO:0000256" key="7">
    <source>
        <dbReference type="SAM" id="MobiDB-lite"/>
    </source>
</evidence>
<proteinExistence type="inferred from homology"/>
<keyword evidence="6" id="KW-0863">Zinc-finger</keyword>
<dbReference type="PROSITE" id="PS50966">
    <property type="entry name" value="ZF_SWIM"/>
    <property type="match status" value="1"/>
</dbReference>
<evidence type="ECO:0000256" key="3">
    <source>
        <dbReference type="ARBA" id="ARBA00022763"/>
    </source>
</evidence>
<evidence type="ECO:0000256" key="5">
    <source>
        <dbReference type="ARBA" id="ARBA00023242"/>
    </source>
</evidence>
<dbReference type="InterPro" id="IPR003021">
    <property type="entry name" value="Rad1_Rec1_Rad17"/>
</dbReference>
<dbReference type="Pfam" id="PF02144">
    <property type="entry name" value="Rad1"/>
    <property type="match status" value="1"/>
</dbReference>
<dbReference type="CDD" id="cd00577">
    <property type="entry name" value="PCNA"/>
    <property type="match status" value="1"/>
</dbReference>
<keyword evidence="6" id="KW-0479">Metal-binding</keyword>
<dbReference type="InterPro" id="IPR007527">
    <property type="entry name" value="Znf_SWIM"/>
</dbReference>
<dbReference type="AlphaFoldDB" id="A0A4V3S9X4"/>
<evidence type="ECO:0000313" key="9">
    <source>
        <dbReference type="EMBL" id="TGZ46864.1"/>
    </source>
</evidence>
<protein>
    <submittedName>
        <fullName evidence="9">Cell cycle checkpoint protein RAD1</fullName>
    </submittedName>
</protein>
<reference evidence="9 10" key="1">
    <citation type="journal article" date="2019" name="Philos. Trans. R. Soc. Lond., B, Biol. Sci.">
        <title>Ant behaviour and brain gene expression of defending hosts depend on the ecological success of the intruding social parasite.</title>
        <authorList>
            <person name="Kaur R."/>
            <person name="Stoldt M."/>
            <person name="Jongepier E."/>
            <person name="Feldmeyer B."/>
            <person name="Menzel F."/>
            <person name="Bornberg-Bauer E."/>
            <person name="Foitzik S."/>
        </authorList>
    </citation>
    <scope>NUCLEOTIDE SEQUENCE [LARGE SCALE GENOMIC DNA]</scope>
    <source>
        <tissue evidence="9">Whole body</tissue>
    </source>
</reference>
<dbReference type="GO" id="GO:0008270">
    <property type="term" value="F:zinc ion binding"/>
    <property type="evidence" value="ECO:0007669"/>
    <property type="project" value="UniProtKB-KW"/>
</dbReference>
<comment type="similarity">
    <text evidence="2">Belongs to the rad1 family.</text>
</comment>
<feature type="region of interest" description="Disordered" evidence="7">
    <location>
        <begin position="1"/>
        <end position="29"/>
    </location>
</feature>
<comment type="subcellular location">
    <subcellularLocation>
        <location evidence="1">Nucleus</location>
    </subcellularLocation>
</comment>